<dbReference type="GO" id="GO:0019441">
    <property type="term" value="P:L-tryptophan catabolic process to kynurenine"/>
    <property type="evidence" value="ECO:0007669"/>
    <property type="project" value="TreeGrafter"/>
</dbReference>
<dbReference type="OrthoDB" id="9812626at2"/>
<protein>
    <recommendedName>
        <fullName evidence="4 5">Kynureninase</fullName>
        <ecNumber evidence="4 5">3.7.1.3</ecNumber>
    </recommendedName>
    <alternativeName>
        <fullName evidence="4">L-kynurenine hydrolase</fullName>
    </alternativeName>
</protein>
<dbReference type="EMBL" id="MQUC01000003">
    <property type="protein sequence ID" value="PRP68177.1"/>
    <property type="molecule type" value="Genomic_DNA"/>
</dbReference>
<evidence type="ECO:0000313" key="8">
    <source>
        <dbReference type="Proteomes" id="UP000239532"/>
    </source>
</evidence>
<comment type="cofactor">
    <cofactor evidence="4 6">
        <name>pyridoxal 5'-phosphate</name>
        <dbReference type="ChEBI" id="CHEBI:597326"/>
    </cofactor>
</comment>
<keyword evidence="3 4" id="KW-0663">Pyridoxal phosphate</keyword>
<feature type="binding site" evidence="4">
    <location>
        <begin position="134"/>
        <end position="137"/>
    </location>
    <ligand>
        <name>pyridoxal 5'-phosphate</name>
        <dbReference type="ChEBI" id="CHEBI:597326"/>
    </ligand>
</feature>
<dbReference type="RefSeq" id="WP_105983850.1">
    <property type="nucleotide sequence ID" value="NZ_MQUC01000003.1"/>
</dbReference>
<feature type="binding site" evidence="4">
    <location>
        <position position="106"/>
    </location>
    <ligand>
        <name>pyridoxal 5'-phosphate</name>
        <dbReference type="ChEBI" id="CHEBI:597326"/>
    </ligand>
</feature>
<evidence type="ECO:0000256" key="1">
    <source>
        <dbReference type="ARBA" id="ARBA00022642"/>
    </source>
</evidence>
<dbReference type="PIRSF" id="PIRSF038800">
    <property type="entry name" value="KYNU"/>
    <property type="match status" value="1"/>
</dbReference>
<name>A0A2S9WXH7_9FLAO</name>
<reference evidence="7 8" key="1">
    <citation type="submission" date="2016-11" db="EMBL/GenBank/DDBJ databases">
        <title>Trade-off between light-utilization and light-protection in marine flavobacteria.</title>
        <authorList>
            <person name="Kumagai Y."/>
        </authorList>
    </citation>
    <scope>NUCLEOTIDE SEQUENCE [LARGE SCALE GENOMIC DNA]</scope>
    <source>
        <strain evidence="7 8">JCM 17109</strain>
    </source>
</reference>
<feature type="binding site" evidence="4">
    <location>
        <position position="303"/>
    </location>
    <ligand>
        <name>pyridoxal 5'-phosphate</name>
        <dbReference type="ChEBI" id="CHEBI:597326"/>
    </ligand>
</feature>
<dbReference type="HAMAP" id="MF_01970">
    <property type="entry name" value="Kynureninase"/>
    <property type="match status" value="1"/>
</dbReference>
<feature type="binding site" evidence="4">
    <location>
        <position position="219"/>
    </location>
    <ligand>
        <name>pyridoxal 5'-phosphate</name>
        <dbReference type="ChEBI" id="CHEBI:597326"/>
    </ligand>
</feature>
<dbReference type="GO" id="GO:0030170">
    <property type="term" value="F:pyridoxal phosphate binding"/>
    <property type="evidence" value="ECO:0007669"/>
    <property type="project" value="UniProtKB-UniRule"/>
</dbReference>
<dbReference type="GO" id="GO:0030429">
    <property type="term" value="F:kynureninase activity"/>
    <property type="evidence" value="ECO:0007669"/>
    <property type="project" value="UniProtKB-UniRule"/>
</dbReference>
<dbReference type="UniPathway" id="UPA00253">
    <property type="reaction ID" value="UER00329"/>
</dbReference>
<feature type="binding site" evidence="4">
    <location>
        <position position="107"/>
    </location>
    <ligand>
        <name>pyridoxal 5'-phosphate</name>
        <dbReference type="ChEBI" id="CHEBI:597326"/>
    </ligand>
</feature>
<feature type="binding site" evidence="4">
    <location>
        <position position="244"/>
    </location>
    <ligand>
        <name>pyridoxal 5'-phosphate</name>
        <dbReference type="ChEBI" id="CHEBI:597326"/>
    </ligand>
</feature>
<evidence type="ECO:0000256" key="3">
    <source>
        <dbReference type="ARBA" id="ARBA00022898"/>
    </source>
</evidence>
<comment type="function">
    <text evidence="4 6">Catalyzes the cleavage of L-kynurenine (L-Kyn) and L-3-hydroxykynurenine (L-3OHKyn) into anthranilic acid (AA) and 3-hydroxyanthranilic acid (3-OHAA), respectively.</text>
</comment>
<evidence type="ECO:0000256" key="2">
    <source>
        <dbReference type="ARBA" id="ARBA00022801"/>
    </source>
</evidence>
<evidence type="ECO:0000256" key="5">
    <source>
        <dbReference type="NCBIfam" id="TIGR01814"/>
    </source>
</evidence>
<dbReference type="GO" id="GO:0005737">
    <property type="term" value="C:cytoplasm"/>
    <property type="evidence" value="ECO:0007669"/>
    <property type="project" value="UniProtKB-UniRule"/>
</dbReference>
<evidence type="ECO:0000256" key="4">
    <source>
        <dbReference type="HAMAP-Rule" id="MF_01970"/>
    </source>
</evidence>
<dbReference type="InterPro" id="IPR015422">
    <property type="entry name" value="PyrdxlP-dep_Trfase_small"/>
</dbReference>
<feature type="binding site" evidence="4">
    <location>
        <position position="222"/>
    </location>
    <ligand>
        <name>pyridoxal 5'-phosphate</name>
        <dbReference type="ChEBI" id="CHEBI:597326"/>
    </ligand>
</feature>
<dbReference type="UniPathway" id="UPA00334">
    <property type="reaction ID" value="UER00455"/>
</dbReference>
<dbReference type="Gene3D" id="3.90.1150.10">
    <property type="entry name" value="Aspartate Aminotransferase, domain 1"/>
    <property type="match status" value="1"/>
</dbReference>
<sequence length="420" mass="47415">MTYNSTKEFAQSLDQADELARFRESFTIPKHVDGTESIYLCGNSLGVQPKKAVEYVADELNDWAQLGVKGHFDKTFPWTRYHEFLTDSMAEVVGAKPHEVVVMNTLTPNLHFMMVSFYKPSGKRRKIVMEADAFPSDTYAVDSQIKWHGGNPAEDIILWQPRPGSSTLMMEDLETIFKNHGDEIALVMIASINYYTGQFFDLKKITELGHSHGAMVGFDCAHGAGNVDLKLHDSGADFAVWCTYKYMNSGPGSIAGCFVHERHADNDQINRFAGWWGHNKEERFLMKPKFDPIYGAEGWQQSNAPILSMAPIRASMELFMEAGFDNLLAKSKQLTNYLEYLIHNIEGDRIKIITPKDPKDRGCQLSLAVKDADKSLFETISDKGVIADWREPDVIRVAPVPLYNSYMDCWNFVQILAAAL</sequence>
<comment type="subunit">
    <text evidence="4 6">Homodimer.</text>
</comment>
<gene>
    <name evidence="4" type="primary">kynU</name>
    <name evidence="7" type="ORF">BST86_14290</name>
</gene>
<comment type="pathway">
    <text evidence="4 6">Amino-acid degradation; L-kynurenine degradation; L-alanine and anthranilate from L-kynurenine: step 1/1.</text>
</comment>
<dbReference type="InterPro" id="IPR010111">
    <property type="entry name" value="Kynureninase"/>
</dbReference>
<keyword evidence="8" id="KW-1185">Reference proteome</keyword>
<keyword evidence="2 4" id="KW-0378">Hydrolase</keyword>
<comment type="pathway">
    <text evidence="4 6">Cofactor biosynthesis; NAD(+) biosynthesis; quinolinate from L-kynurenine: step 2/3.</text>
</comment>
<dbReference type="GO" id="GO:0019805">
    <property type="term" value="P:quinolinate biosynthetic process"/>
    <property type="evidence" value="ECO:0007669"/>
    <property type="project" value="UniProtKB-UniRule"/>
</dbReference>
<dbReference type="SUPFAM" id="SSF53383">
    <property type="entry name" value="PLP-dependent transferases"/>
    <property type="match status" value="1"/>
</dbReference>
<organism evidence="7 8">
    <name type="scientific">Nonlabens agnitus</name>
    <dbReference type="NCBI Taxonomy" id="870484"/>
    <lineage>
        <taxon>Bacteria</taxon>
        <taxon>Pseudomonadati</taxon>
        <taxon>Bacteroidota</taxon>
        <taxon>Flavobacteriia</taxon>
        <taxon>Flavobacteriales</taxon>
        <taxon>Flavobacteriaceae</taxon>
        <taxon>Nonlabens</taxon>
    </lineage>
</organism>
<dbReference type="GO" id="GO:0097053">
    <property type="term" value="P:L-kynurenine catabolic process"/>
    <property type="evidence" value="ECO:0007669"/>
    <property type="project" value="UniProtKB-UniRule"/>
</dbReference>
<dbReference type="PANTHER" id="PTHR14084">
    <property type="entry name" value="KYNURENINASE"/>
    <property type="match status" value="1"/>
</dbReference>
<comment type="similarity">
    <text evidence="4 6">Belongs to the kynureninase family.</text>
</comment>
<comment type="catalytic activity">
    <reaction evidence="4 6">
        <text>L-kynurenine + H2O = anthranilate + L-alanine + H(+)</text>
        <dbReference type="Rhea" id="RHEA:16813"/>
        <dbReference type="ChEBI" id="CHEBI:15377"/>
        <dbReference type="ChEBI" id="CHEBI:15378"/>
        <dbReference type="ChEBI" id="CHEBI:16567"/>
        <dbReference type="ChEBI" id="CHEBI:57959"/>
        <dbReference type="ChEBI" id="CHEBI:57972"/>
        <dbReference type="EC" id="3.7.1.3"/>
    </reaction>
</comment>
<comment type="caution">
    <text evidence="4">Lacks conserved residue(s) required for the propagation of feature annotation.</text>
</comment>
<feature type="binding site" evidence="4">
    <location>
        <position position="275"/>
    </location>
    <ligand>
        <name>pyridoxal 5'-phosphate</name>
        <dbReference type="ChEBI" id="CHEBI:597326"/>
    </ligand>
</feature>
<keyword evidence="1 4" id="KW-0662">Pyridine nucleotide biosynthesis</keyword>
<dbReference type="PANTHER" id="PTHR14084:SF0">
    <property type="entry name" value="KYNURENINASE"/>
    <property type="match status" value="1"/>
</dbReference>
<dbReference type="GO" id="GO:0009435">
    <property type="term" value="P:NAD+ biosynthetic process"/>
    <property type="evidence" value="ECO:0007669"/>
    <property type="project" value="UniProtKB-UniRule"/>
</dbReference>
<dbReference type="Pfam" id="PF22580">
    <property type="entry name" value="KYNU_C"/>
    <property type="match status" value="1"/>
</dbReference>
<dbReference type="AlphaFoldDB" id="A0A2S9WXH7"/>
<evidence type="ECO:0000256" key="6">
    <source>
        <dbReference type="PIRNR" id="PIRNR038800"/>
    </source>
</evidence>
<feature type="modified residue" description="N6-(pyridoxal phosphate)lysine" evidence="4">
    <location>
        <position position="245"/>
    </location>
</feature>
<comment type="caution">
    <text evidence="7">The sequence shown here is derived from an EMBL/GenBank/DDBJ whole genome shotgun (WGS) entry which is preliminary data.</text>
</comment>
<dbReference type="EC" id="3.7.1.3" evidence="4 5"/>
<dbReference type="InterPro" id="IPR015424">
    <property type="entry name" value="PyrdxlP-dep_Trfase"/>
</dbReference>
<dbReference type="Gene3D" id="3.40.640.10">
    <property type="entry name" value="Type I PLP-dependent aspartate aminotransferase-like (Major domain)"/>
    <property type="match status" value="1"/>
</dbReference>
<dbReference type="NCBIfam" id="TIGR01814">
    <property type="entry name" value="kynureninase"/>
    <property type="match status" value="1"/>
</dbReference>
<dbReference type="FunFam" id="3.40.640.10:FF:000031">
    <property type="entry name" value="Kynureninase"/>
    <property type="match status" value="1"/>
</dbReference>
<proteinExistence type="inferred from homology"/>
<dbReference type="InterPro" id="IPR015421">
    <property type="entry name" value="PyrdxlP-dep_Trfase_major"/>
</dbReference>
<dbReference type="GO" id="GO:0043420">
    <property type="term" value="P:anthranilate metabolic process"/>
    <property type="evidence" value="ECO:0007669"/>
    <property type="project" value="TreeGrafter"/>
</dbReference>
<comment type="catalytic activity">
    <reaction evidence="6">
        <text>3-hydroxy-L-kynurenine + H2O = 3-hydroxyanthranilate + L-alanine + H(+)</text>
        <dbReference type="Rhea" id="RHEA:25143"/>
        <dbReference type="ChEBI" id="CHEBI:15377"/>
        <dbReference type="ChEBI" id="CHEBI:15378"/>
        <dbReference type="ChEBI" id="CHEBI:36559"/>
        <dbReference type="ChEBI" id="CHEBI:57972"/>
        <dbReference type="ChEBI" id="CHEBI:58125"/>
        <dbReference type="EC" id="3.7.1.3"/>
    </reaction>
</comment>
<evidence type="ECO:0000313" key="7">
    <source>
        <dbReference type="EMBL" id="PRP68177.1"/>
    </source>
</evidence>
<dbReference type="Proteomes" id="UP000239532">
    <property type="component" value="Unassembled WGS sequence"/>
</dbReference>
<accession>A0A2S9WXH7</accession>